<feature type="region of interest" description="Disordered" evidence="1">
    <location>
        <begin position="39"/>
        <end position="74"/>
    </location>
</feature>
<reference evidence="2 3" key="1">
    <citation type="submission" date="2019-08" db="EMBL/GenBank/DDBJ databases">
        <title>Antarcticibacterium arcticum sp. nov., a bacterium isolated from marine sediment of the Canadian Beaufort Sea.</title>
        <authorList>
            <person name="Lee Y.M."/>
            <person name="Baek K."/>
            <person name="Lee D.-H."/>
            <person name="Shin S.C."/>
            <person name="Jin Y.K."/>
            <person name="Park Y."/>
        </authorList>
    </citation>
    <scope>NUCLEOTIDE SEQUENCE [LARGE SCALE GENOMIC DNA]</scope>
    <source>
        <strain evidence="2 3">PAMC 28998</strain>
    </source>
</reference>
<dbReference type="Proteomes" id="UP000321954">
    <property type="component" value="Chromosome"/>
</dbReference>
<evidence type="ECO:0000313" key="2">
    <source>
        <dbReference type="EMBL" id="QED37741.1"/>
    </source>
</evidence>
<dbReference type="GO" id="GO:0016740">
    <property type="term" value="F:transferase activity"/>
    <property type="evidence" value="ECO:0007669"/>
    <property type="project" value="UniProtKB-KW"/>
</dbReference>
<keyword evidence="3" id="KW-1185">Reference proteome</keyword>
<evidence type="ECO:0000256" key="1">
    <source>
        <dbReference type="SAM" id="MobiDB-lite"/>
    </source>
</evidence>
<keyword evidence="2" id="KW-0808">Transferase</keyword>
<organism evidence="2 3">
    <name type="scientific">Antarcticibacterium arcticum</name>
    <dbReference type="NCBI Taxonomy" id="2585771"/>
    <lineage>
        <taxon>Bacteria</taxon>
        <taxon>Pseudomonadati</taxon>
        <taxon>Bacteroidota</taxon>
        <taxon>Flavobacteriia</taxon>
        <taxon>Flavobacteriales</taxon>
        <taxon>Flavobacteriaceae</taxon>
        <taxon>Antarcticibacterium</taxon>
    </lineage>
</organism>
<sequence length="145" mass="16459">MIPEVKVERGKWKEDSQDGLGGVESGLLDTFQKNRQFECLPDSPEGERGNVSRTGFSETPAYRQGRLEVTSGKNESQYMLEETVQKIIELLKDPEEMRRMSMEAQEWSQQYTLEKFENAIKEILKSDKVSNNKSSSSFGRGGVEG</sequence>
<proteinExistence type="predicted"/>
<feature type="compositionally biased region" description="Basic and acidic residues" evidence="1">
    <location>
        <begin position="1"/>
        <end position="16"/>
    </location>
</feature>
<dbReference type="EMBL" id="CP042476">
    <property type="protein sequence ID" value="QED37741.1"/>
    <property type="molecule type" value="Genomic_DNA"/>
</dbReference>
<protein>
    <submittedName>
        <fullName evidence="2">Glycosyltransferase</fullName>
    </submittedName>
</protein>
<name>A0A5B8YJC6_9FLAO</name>
<gene>
    <name evidence="2" type="ORF">FK178_08400</name>
</gene>
<feature type="region of interest" description="Disordered" evidence="1">
    <location>
        <begin position="126"/>
        <end position="145"/>
    </location>
</feature>
<dbReference type="KEGG" id="anp:FK178_08400"/>
<accession>A0A5B8YJC6</accession>
<feature type="region of interest" description="Disordered" evidence="1">
    <location>
        <begin position="1"/>
        <end position="25"/>
    </location>
</feature>
<dbReference type="AlphaFoldDB" id="A0A5B8YJC6"/>
<dbReference type="RefSeq" id="WP_146833471.1">
    <property type="nucleotide sequence ID" value="NZ_CP042476.1"/>
</dbReference>
<evidence type="ECO:0000313" key="3">
    <source>
        <dbReference type="Proteomes" id="UP000321954"/>
    </source>
</evidence>